<dbReference type="EMBL" id="CAJNNW010025681">
    <property type="protein sequence ID" value="CAE8678374.1"/>
    <property type="molecule type" value="Genomic_DNA"/>
</dbReference>
<dbReference type="PROSITE" id="PS01033">
    <property type="entry name" value="GLOBIN"/>
    <property type="match status" value="1"/>
</dbReference>
<feature type="domain" description="Globin" evidence="2">
    <location>
        <begin position="87"/>
        <end position="213"/>
    </location>
</feature>
<reference evidence="3" key="1">
    <citation type="submission" date="2021-02" db="EMBL/GenBank/DDBJ databases">
        <authorList>
            <person name="Dougan E. K."/>
            <person name="Rhodes N."/>
            <person name="Thang M."/>
            <person name="Chan C."/>
        </authorList>
    </citation>
    <scope>NUCLEOTIDE SEQUENCE</scope>
</reference>
<feature type="compositionally biased region" description="Acidic residues" evidence="1">
    <location>
        <begin position="44"/>
        <end position="55"/>
    </location>
</feature>
<protein>
    <recommendedName>
        <fullName evidence="2">Globin domain-containing protein</fullName>
    </recommendedName>
</protein>
<evidence type="ECO:0000313" key="4">
    <source>
        <dbReference type="Proteomes" id="UP000626109"/>
    </source>
</evidence>
<dbReference type="GO" id="GO:0020037">
    <property type="term" value="F:heme binding"/>
    <property type="evidence" value="ECO:0007669"/>
    <property type="project" value="InterPro"/>
</dbReference>
<feature type="region of interest" description="Disordered" evidence="1">
    <location>
        <begin position="44"/>
        <end position="68"/>
    </location>
</feature>
<proteinExistence type="predicted"/>
<dbReference type="CDD" id="cd01040">
    <property type="entry name" value="Mb-like"/>
    <property type="match status" value="1"/>
</dbReference>
<dbReference type="SUPFAM" id="SSF46458">
    <property type="entry name" value="Globin-like"/>
    <property type="match status" value="1"/>
</dbReference>
<dbReference type="InterPro" id="IPR012292">
    <property type="entry name" value="Globin/Proto"/>
</dbReference>
<dbReference type="InterPro" id="IPR044399">
    <property type="entry name" value="Mb-like_M"/>
</dbReference>
<name>A0A813JBR0_POLGL</name>
<dbReference type="GO" id="GO:0019825">
    <property type="term" value="F:oxygen binding"/>
    <property type="evidence" value="ECO:0007669"/>
    <property type="project" value="InterPro"/>
</dbReference>
<sequence length="492" mass="54831">MLYASIAISTLRVSPLVTTLAAPYKSAASSRMSDLPEIEAEFEASDEELEVDIDSETNKEEAGEVPDQPAETFECYECQDQVFEELKLPAETVAEVQETWAAFIRKASSREAAGESIYAALFDSAPSLQSLFKTPRAVMAMRFMNGLNTIVTGMHTPAAMKVTVETLGFQHLDLEVTIPRTIIFRDAIVDLLAMELGDRFTTRAASGLGSLLNYVGGAYIYVRVKYAIRVKIILSSWATANNKKVELEDEADTGEESKSKSAEGAAEAAEDEDEQVQKVGKQSGSQAAKEPTPKNGDTGMKVPNTFEGMFLFNGAVMGFGNSGWMIYVLESFDTIVTNVSNSYRLQEECDTLSLRMAKYKGSINLTEFKAVMLASLRSLVPKDWNSDHEVAWTWLWDNVERMLKALLGKPQVQEKALERLIMSLTEDSRNFLRREVYKKFFALAPGGQDYFKQSTTRLYWIADKIVEMTIEIYRDPVKMVEDISALGLRHVG</sequence>
<evidence type="ECO:0000259" key="2">
    <source>
        <dbReference type="PROSITE" id="PS01033"/>
    </source>
</evidence>
<organism evidence="3 4">
    <name type="scientific">Polarella glacialis</name>
    <name type="common">Dinoflagellate</name>
    <dbReference type="NCBI Taxonomy" id="89957"/>
    <lineage>
        <taxon>Eukaryota</taxon>
        <taxon>Sar</taxon>
        <taxon>Alveolata</taxon>
        <taxon>Dinophyceae</taxon>
        <taxon>Suessiales</taxon>
        <taxon>Suessiaceae</taxon>
        <taxon>Polarella</taxon>
    </lineage>
</organism>
<gene>
    <name evidence="3" type="ORF">PGLA2088_LOCUS20771</name>
</gene>
<dbReference type="InterPro" id="IPR009050">
    <property type="entry name" value="Globin-like_sf"/>
</dbReference>
<evidence type="ECO:0000313" key="3">
    <source>
        <dbReference type="EMBL" id="CAE8678374.1"/>
    </source>
</evidence>
<dbReference type="Gene3D" id="1.10.490.10">
    <property type="entry name" value="Globins"/>
    <property type="match status" value="2"/>
</dbReference>
<evidence type="ECO:0000256" key="1">
    <source>
        <dbReference type="SAM" id="MobiDB-lite"/>
    </source>
</evidence>
<accession>A0A813JBR0</accession>
<feature type="region of interest" description="Disordered" evidence="1">
    <location>
        <begin position="247"/>
        <end position="300"/>
    </location>
</feature>
<dbReference type="InterPro" id="IPR000971">
    <property type="entry name" value="Globin"/>
</dbReference>
<comment type="caution">
    <text evidence="3">The sequence shown here is derived from an EMBL/GenBank/DDBJ whole genome shotgun (WGS) entry which is preliminary data.</text>
</comment>
<dbReference type="AlphaFoldDB" id="A0A813JBR0"/>
<dbReference type="Proteomes" id="UP000626109">
    <property type="component" value="Unassembled WGS sequence"/>
</dbReference>